<evidence type="ECO:0000313" key="1">
    <source>
        <dbReference type="EMBL" id="QOR58099.1"/>
    </source>
</evidence>
<dbReference type="GeneID" id="65128554"/>
<reference evidence="1 2" key="1">
    <citation type="submission" date="2020-07" db="EMBL/GenBank/DDBJ databases">
        <title>Taxonomic proposal: Crassvirales, a new order of highly abundant and diverse bacterial viruses.</title>
        <authorList>
            <person name="Shkoporov A.N."/>
            <person name="Stockdale S.R."/>
            <person name="Guerin E."/>
            <person name="Ross R.P."/>
            <person name="Hill C."/>
        </authorList>
    </citation>
    <scope>NUCLEOTIDE SEQUENCE [LARGE SCALE GENOMIC DNA]</scope>
</reference>
<protein>
    <submittedName>
        <fullName evidence="1">Uncharacterized protein</fullName>
    </submittedName>
</protein>
<accession>A0A7M1RWQ3</accession>
<dbReference type="Proteomes" id="UP000594086">
    <property type="component" value="Segment"/>
</dbReference>
<name>A0A7M1RWQ3_9CAUD</name>
<evidence type="ECO:0000313" key="2">
    <source>
        <dbReference type="Proteomes" id="UP000594086"/>
    </source>
</evidence>
<organism evidence="1 2">
    <name type="scientific">uncultured phage cr55_1</name>
    <dbReference type="NCBI Taxonomy" id="2772060"/>
    <lineage>
        <taxon>Viruses</taxon>
        <taxon>Duplodnaviria</taxon>
        <taxon>Heunggongvirae</taxon>
        <taxon>Uroviricota</taxon>
        <taxon>Caudoviricetes</taxon>
        <taxon>Crassvirales</taxon>
        <taxon>Suoliviridae</taxon>
        <taxon>Boorivirinae</taxon>
        <taxon>Culoivirus</taxon>
        <taxon>Culoivirus intestinalis</taxon>
    </lineage>
</organism>
<dbReference type="RefSeq" id="YP_010110257.1">
    <property type="nucleotide sequence ID" value="NC_055869.1"/>
</dbReference>
<keyword evidence="2" id="KW-1185">Reference proteome</keyword>
<sequence>METLKIKPGSFLLWKEHSRITKLFSKLFHKELPYNNFSFFLREIELCFPITKGNNNYDKLIILEPKEDYTKEEINLLNSLVIFDANDYFDTVKIFANTLRPNSIDSSSNPNDLLWNENYKIAYDFSKKN</sequence>
<dbReference type="KEGG" id="vg:65128554"/>
<proteinExistence type="predicted"/>
<dbReference type="EMBL" id="MT774376">
    <property type="protein sequence ID" value="QOR58099.1"/>
    <property type="molecule type" value="Genomic_DNA"/>
</dbReference>